<keyword evidence="4" id="KW-0813">Transport</keyword>
<evidence type="ECO:0000256" key="9">
    <source>
        <dbReference type="ARBA" id="ARBA00049119"/>
    </source>
</evidence>
<feature type="transmembrane region" description="Helical" evidence="10">
    <location>
        <begin position="68"/>
        <end position="85"/>
    </location>
</feature>
<dbReference type="InterPro" id="IPR002159">
    <property type="entry name" value="CD36_fam"/>
</dbReference>
<keyword evidence="5 10" id="KW-0812">Transmembrane</keyword>
<proteinExistence type="inferred from homology"/>
<dbReference type="InterPro" id="IPR005829">
    <property type="entry name" value="Sugar_transporter_CS"/>
</dbReference>
<dbReference type="Proteomes" id="UP000031036">
    <property type="component" value="Unassembled WGS sequence"/>
</dbReference>
<evidence type="ECO:0000256" key="1">
    <source>
        <dbReference type="ARBA" id="ARBA00004651"/>
    </source>
</evidence>
<dbReference type="PANTHER" id="PTHR48020:SF12">
    <property type="entry name" value="PROTON MYO-INOSITOL COTRANSPORTER"/>
    <property type="match status" value="1"/>
</dbReference>
<dbReference type="SUPFAM" id="SSF103473">
    <property type="entry name" value="MFS general substrate transporter"/>
    <property type="match status" value="1"/>
</dbReference>
<dbReference type="PANTHER" id="PTHR48020">
    <property type="entry name" value="PROTON MYO-INOSITOL COTRANSPORTER"/>
    <property type="match status" value="1"/>
</dbReference>
<reference evidence="12 13" key="1">
    <citation type="submission" date="2014-11" db="EMBL/GenBank/DDBJ databases">
        <title>Genetic blueprint of the zoonotic pathogen Toxocara canis.</title>
        <authorList>
            <person name="Zhu X.-Q."/>
            <person name="Korhonen P.K."/>
            <person name="Cai H."/>
            <person name="Young N.D."/>
            <person name="Nejsum P."/>
            <person name="von Samson-Himmelstjerna G."/>
            <person name="Boag P.R."/>
            <person name="Tan P."/>
            <person name="Li Q."/>
            <person name="Min J."/>
            <person name="Yang Y."/>
            <person name="Wang X."/>
            <person name="Fang X."/>
            <person name="Hall R.S."/>
            <person name="Hofmann A."/>
            <person name="Sternberg P.W."/>
            <person name="Jex A.R."/>
            <person name="Gasser R.B."/>
        </authorList>
    </citation>
    <scope>NUCLEOTIDE SEQUENCE [LARGE SCALE GENOMIC DNA]</scope>
    <source>
        <strain evidence="12">PN_DK_2014</strain>
    </source>
</reference>
<evidence type="ECO:0000259" key="11">
    <source>
        <dbReference type="PROSITE" id="PS50850"/>
    </source>
</evidence>
<feature type="transmembrane region" description="Helical" evidence="10">
    <location>
        <begin position="343"/>
        <end position="367"/>
    </location>
</feature>
<feature type="transmembrane region" description="Helical" evidence="10">
    <location>
        <begin position="20"/>
        <end position="40"/>
    </location>
</feature>
<dbReference type="FunFam" id="1.20.1250.20:FF:000387">
    <property type="entry name" value="H(+) MyoInositol coTransporter"/>
    <property type="match status" value="1"/>
</dbReference>
<dbReference type="PROSITE" id="PS50850">
    <property type="entry name" value="MFS"/>
    <property type="match status" value="1"/>
</dbReference>
<keyword evidence="13" id="KW-1185">Reference proteome</keyword>
<dbReference type="GO" id="GO:0005366">
    <property type="term" value="F:myo-inositol:proton symporter activity"/>
    <property type="evidence" value="ECO:0007669"/>
    <property type="project" value="TreeGrafter"/>
</dbReference>
<feature type="transmembrane region" description="Helical" evidence="10">
    <location>
        <begin position="121"/>
        <end position="142"/>
    </location>
</feature>
<dbReference type="Pfam" id="PF01130">
    <property type="entry name" value="CD36"/>
    <property type="match status" value="1"/>
</dbReference>
<evidence type="ECO:0000313" key="12">
    <source>
        <dbReference type="EMBL" id="KHN77330.1"/>
    </source>
</evidence>
<sequence>MQKASPGDSSNPKPKNTPKLGFFVYLLSFMAVIGGFLFGYDTGIVSSAMLYVANNAGMSPMSAIWKELIVSITPGTAAIGALLSGPATDKFGRKKTILASSLAFVVGAVICAAAPEKVTLLIGRIVLGFAIGFASMTVPVYVGEASPSHIRGTLITGFQLMITFGLMASNIFAGGFSYVDPQNVGWRLMFAFAGVPALLQFIGFIFLPESPRWLFDHGRSEETQAILEKIYNGNKEWIDYEINEISESSEQEKKAKESIGDSLIITRILTTPHVLKAVCIGCMMQAFQQFAGINTIMYYTGTIIQSAGIKDIHTTIWISVGISGVNFVATFVPLYMIERVGRRVLLLVSVAGVITALIIMGVAFVLINKDSAAVVHLTTDPSGSDHQLFNRCNSYRYCLPSSHENPDASLIGQCSPGFNKTSYDWSSAFCVTKYTIMPIAVMVLYLAFFAIGYAPLPWVLNAEFYPLWARSTCCSLSTFSNWLFNLIISLTFLSLSEAATKYGAFFIYAGITCVAFVFFFFFIPETKGYSIEEIELLFMSKEKRKEAFLLMNEAKIGNDDDTLVSYRPKYIYTFDKANSCNDCDQSDIFLVPDIVFFKTMNFFSSVEGVKQILCSMPTIGNLLCKATETEGIDSMIREIIENYTNYAAIAIKALDAGPFVYTTVDELLFRGYDDPLFTKVIDFALKVIARMSPLLGSQLPANISTPKIHINNNNATNGAIYTILTGINDYTRIGEVLSFYTNDNSSQNSEGSWLPRSWWSNLDLNQCPAEIGALARKINGTMGDLFMPAIKKTDRLYIYDKNICRSVSLLYTEETVVKGINGYRFIIPNDVFNLTMPENCGFCHQLQYDIFTKKKGDLCLPDGLLDISRCTTDNAPIVVSNPHFLGAAREVTRMFLRLKADPTIHQTTFDVEPRTGVLLNSNRRIQLNVMVNRIAHAKPYQMLLPASYPILWMNESTLIDDVSAHELIDQLNGPYRAIKIVCWAVGVGLGSLCVLISAAMCTFSICSFLVKKHSDEDTDGSINSDNSHSVFRMFSIESNMRQRNARRQRAPFFSGSFLF</sequence>
<evidence type="ECO:0000256" key="6">
    <source>
        <dbReference type="ARBA" id="ARBA00022989"/>
    </source>
</evidence>
<comment type="similarity">
    <text evidence="2">Belongs to the CD36 family.</text>
</comment>
<accession>A0A0B2V8Q3</accession>
<name>A0A0B2V8Q3_TOXCA</name>
<evidence type="ECO:0000256" key="10">
    <source>
        <dbReference type="SAM" id="Phobius"/>
    </source>
</evidence>
<dbReference type="Pfam" id="PF00083">
    <property type="entry name" value="Sugar_tr"/>
    <property type="match status" value="2"/>
</dbReference>
<dbReference type="InterPro" id="IPR005828">
    <property type="entry name" value="MFS_sugar_transport-like"/>
</dbReference>
<evidence type="ECO:0000256" key="7">
    <source>
        <dbReference type="ARBA" id="ARBA00023136"/>
    </source>
</evidence>
<dbReference type="PROSITE" id="PS00217">
    <property type="entry name" value="SUGAR_TRANSPORT_2"/>
    <property type="match status" value="1"/>
</dbReference>
<evidence type="ECO:0000256" key="5">
    <source>
        <dbReference type="ARBA" id="ARBA00022692"/>
    </source>
</evidence>
<dbReference type="EMBL" id="JPKZ01002335">
    <property type="protein sequence ID" value="KHN77330.1"/>
    <property type="molecule type" value="Genomic_DNA"/>
</dbReference>
<feature type="transmembrane region" description="Helical" evidence="10">
    <location>
        <begin position="97"/>
        <end position="115"/>
    </location>
</feature>
<comment type="similarity">
    <text evidence="3">Belongs to the major facilitator superfamily. Sugar transporter (TC 2.A.1.1) family.</text>
</comment>
<evidence type="ECO:0000256" key="3">
    <source>
        <dbReference type="ARBA" id="ARBA00010992"/>
    </source>
</evidence>
<comment type="subcellular location">
    <subcellularLocation>
        <location evidence="1">Cell membrane</location>
        <topology evidence="1">Multi-pass membrane protein</topology>
    </subcellularLocation>
</comment>
<feature type="transmembrane region" description="Helical" evidence="10">
    <location>
        <begin position="184"/>
        <end position="207"/>
    </location>
</feature>
<dbReference type="Gene3D" id="1.20.1250.20">
    <property type="entry name" value="MFS general substrate transporter like domains"/>
    <property type="match status" value="2"/>
</dbReference>
<feature type="transmembrane region" description="Helical" evidence="10">
    <location>
        <begin position="154"/>
        <end position="178"/>
    </location>
</feature>
<dbReference type="STRING" id="6265.A0A0B2V8Q3"/>
<dbReference type="InterPro" id="IPR036259">
    <property type="entry name" value="MFS_trans_sf"/>
</dbReference>
<dbReference type="InterPro" id="IPR050814">
    <property type="entry name" value="Myo-inositol_Transporter"/>
</dbReference>
<comment type="catalytic activity">
    <reaction evidence="9">
        <text>myo-inositol(out) + H(+)(out) = myo-inositol(in) + H(+)(in)</text>
        <dbReference type="Rhea" id="RHEA:60364"/>
        <dbReference type="ChEBI" id="CHEBI:15378"/>
        <dbReference type="ChEBI" id="CHEBI:17268"/>
    </reaction>
</comment>
<feature type="transmembrane region" description="Helical" evidence="10">
    <location>
        <begin position="468"/>
        <end position="493"/>
    </location>
</feature>
<comment type="caution">
    <text evidence="12">The sequence shown here is derived from an EMBL/GenBank/DDBJ whole genome shotgun (WGS) entry which is preliminary data.</text>
</comment>
<protein>
    <submittedName>
        <fullName evidence="12">Proton myo-inositol cotransporter</fullName>
    </submittedName>
</protein>
<gene>
    <name evidence="12" type="primary">SLC2A13</name>
    <name evidence="12" type="ORF">Tcan_04572</name>
</gene>
<feature type="transmembrane region" description="Helical" evidence="10">
    <location>
        <begin position="505"/>
        <end position="523"/>
    </location>
</feature>
<dbReference type="InterPro" id="IPR020846">
    <property type="entry name" value="MFS_dom"/>
</dbReference>
<evidence type="ECO:0000256" key="8">
    <source>
        <dbReference type="ARBA" id="ARBA00023180"/>
    </source>
</evidence>
<feature type="transmembrane region" description="Helical" evidence="10">
    <location>
        <begin position="436"/>
        <end position="456"/>
    </location>
</feature>
<dbReference type="GO" id="GO:0016324">
    <property type="term" value="C:apical plasma membrane"/>
    <property type="evidence" value="ECO:0007669"/>
    <property type="project" value="TreeGrafter"/>
</dbReference>
<dbReference type="PRINTS" id="PR00171">
    <property type="entry name" value="SUGRTRNSPORT"/>
</dbReference>
<dbReference type="CDD" id="cd17360">
    <property type="entry name" value="MFS_HMIT_like"/>
    <property type="match status" value="1"/>
</dbReference>
<dbReference type="InterPro" id="IPR003663">
    <property type="entry name" value="Sugar/inositol_transpt"/>
</dbReference>
<dbReference type="AlphaFoldDB" id="A0A0B2V8Q3"/>
<keyword evidence="8" id="KW-0325">Glycoprotein</keyword>
<evidence type="ECO:0000256" key="2">
    <source>
        <dbReference type="ARBA" id="ARBA00010532"/>
    </source>
</evidence>
<keyword evidence="6 10" id="KW-1133">Transmembrane helix</keyword>
<organism evidence="12 13">
    <name type="scientific">Toxocara canis</name>
    <name type="common">Canine roundworm</name>
    <dbReference type="NCBI Taxonomy" id="6265"/>
    <lineage>
        <taxon>Eukaryota</taxon>
        <taxon>Metazoa</taxon>
        <taxon>Ecdysozoa</taxon>
        <taxon>Nematoda</taxon>
        <taxon>Chromadorea</taxon>
        <taxon>Rhabditida</taxon>
        <taxon>Spirurina</taxon>
        <taxon>Ascaridomorpha</taxon>
        <taxon>Ascaridoidea</taxon>
        <taxon>Toxocaridae</taxon>
        <taxon>Toxocara</taxon>
    </lineage>
</organism>
<keyword evidence="7 10" id="KW-0472">Membrane</keyword>
<feature type="transmembrane region" description="Helical" evidence="10">
    <location>
        <begin position="316"/>
        <end position="337"/>
    </location>
</feature>
<feature type="transmembrane region" description="Helical" evidence="10">
    <location>
        <begin position="983"/>
        <end position="1010"/>
    </location>
</feature>
<dbReference type="OrthoDB" id="6339427at2759"/>
<feature type="domain" description="Major facilitator superfamily (MFS) profile" evidence="11">
    <location>
        <begin position="27"/>
        <end position="527"/>
    </location>
</feature>
<evidence type="ECO:0000313" key="13">
    <source>
        <dbReference type="Proteomes" id="UP000031036"/>
    </source>
</evidence>
<evidence type="ECO:0000256" key="4">
    <source>
        <dbReference type="ARBA" id="ARBA00022448"/>
    </source>
</evidence>
<dbReference type="NCBIfam" id="TIGR00879">
    <property type="entry name" value="SP"/>
    <property type="match status" value="1"/>
</dbReference>
<dbReference type="FunFam" id="1.20.1250.20:FF:000371">
    <property type="entry name" value="H(+) MyoInositol coTransporter"/>
    <property type="match status" value="1"/>
</dbReference>